<evidence type="ECO:0000259" key="11">
    <source>
        <dbReference type="PROSITE" id="PS50259"/>
    </source>
</evidence>
<keyword evidence="2 10" id="KW-0812">Transmembrane</keyword>
<evidence type="ECO:0000256" key="2">
    <source>
        <dbReference type="ARBA" id="ARBA00022692"/>
    </source>
</evidence>
<dbReference type="Proteomes" id="UP000549394">
    <property type="component" value="Unassembled WGS sequence"/>
</dbReference>
<dbReference type="InterPro" id="IPR017978">
    <property type="entry name" value="GPCR_3_C"/>
</dbReference>
<evidence type="ECO:0000313" key="12">
    <source>
        <dbReference type="EMBL" id="CAD5116181.1"/>
    </source>
</evidence>
<dbReference type="GO" id="GO:0038039">
    <property type="term" value="C:G protein-coupled receptor heterodimeric complex"/>
    <property type="evidence" value="ECO:0007669"/>
    <property type="project" value="TreeGrafter"/>
</dbReference>
<evidence type="ECO:0000256" key="1">
    <source>
        <dbReference type="ARBA" id="ARBA00004141"/>
    </source>
</evidence>
<feature type="domain" description="G-protein coupled receptors family 3 profile" evidence="11">
    <location>
        <begin position="1"/>
        <end position="80"/>
    </location>
</feature>
<evidence type="ECO:0000256" key="5">
    <source>
        <dbReference type="ARBA" id="ARBA00023136"/>
    </source>
</evidence>
<organism evidence="12 13">
    <name type="scientific">Dimorphilus gyrociliatus</name>
    <dbReference type="NCBI Taxonomy" id="2664684"/>
    <lineage>
        <taxon>Eukaryota</taxon>
        <taxon>Metazoa</taxon>
        <taxon>Spiralia</taxon>
        <taxon>Lophotrochozoa</taxon>
        <taxon>Annelida</taxon>
        <taxon>Polychaeta</taxon>
        <taxon>Polychaeta incertae sedis</taxon>
        <taxon>Dinophilidae</taxon>
        <taxon>Dimorphilus</taxon>
    </lineage>
</organism>
<dbReference type="GO" id="GO:0004965">
    <property type="term" value="F:G protein-coupled GABA receptor activity"/>
    <property type="evidence" value="ECO:0007669"/>
    <property type="project" value="InterPro"/>
</dbReference>
<keyword evidence="13" id="KW-1185">Reference proteome</keyword>
<evidence type="ECO:0000313" key="13">
    <source>
        <dbReference type="Proteomes" id="UP000549394"/>
    </source>
</evidence>
<evidence type="ECO:0000256" key="3">
    <source>
        <dbReference type="ARBA" id="ARBA00022989"/>
    </source>
</evidence>
<feature type="compositionally biased region" description="Polar residues" evidence="9">
    <location>
        <begin position="307"/>
        <end position="325"/>
    </location>
</feature>
<feature type="transmembrane region" description="Helical" evidence="10">
    <location>
        <begin position="67"/>
        <end position="85"/>
    </location>
</feature>
<keyword evidence="5 10" id="KW-0472">Membrane</keyword>
<dbReference type="AlphaFoldDB" id="A0A7I8VKE4"/>
<reference evidence="12 13" key="1">
    <citation type="submission" date="2020-08" db="EMBL/GenBank/DDBJ databases">
        <authorList>
            <person name="Hejnol A."/>
        </authorList>
    </citation>
    <scope>NUCLEOTIDE SEQUENCE [LARGE SCALE GENOMIC DNA]</scope>
</reference>
<dbReference type="Pfam" id="PF00003">
    <property type="entry name" value="7tm_3"/>
    <property type="match status" value="1"/>
</dbReference>
<evidence type="ECO:0000256" key="9">
    <source>
        <dbReference type="SAM" id="MobiDB-lite"/>
    </source>
</evidence>
<dbReference type="EMBL" id="CAJFCJ010000006">
    <property type="protein sequence ID" value="CAD5116181.1"/>
    <property type="molecule type" value="Genomic_DNA"/>
</dbReference>
<proteinExistence type="predicted"/>
<dbReference type="PANTHER" id="PTHR10519:SF46">
    <property type="entry name" value="METABOTROPIC GABA-B RECEPTOR SUBTYPE 3, ISOFORM A"/>
    <property type="match status" value="1"/>
</dbReference>
<dbReference type="PRINTS" id="PR01176">
    <property type="entry name" value="GABABRECEPTR"/>
</dbReference>
<accession>A0A7I8VKE4</accession>
<evidence type="ECO:0000256" key="10">
    <source>
        <dbReference type="SAM" id="Phobius"/>
    </source>
</evidence>
<gene>
    <name evidence="12" type="ORF">DGYR_LOCUS4827</name>
</gene>
<name>A0A7I8VKE4_9ANNE</name>
<feature type="region of interest" description="Disordered" evidence="9">
    <location>
        <begin position="300"/>
        <end position="368"/>
    </location>
</feature>
<dbReference type="OrthoDB" id="411630at2759"/>
<feature type="transmembrane region" description="Helical" evidence="10">
    <location>
        <begin position="27"/>
        <end position="47"/>
    </location>
</feature>
<keyword evidence="6" id="KW-0675">Receptor</keyword>
<sequence length="368" mass="40994">MVEQSEEGDVTYIYRISHCDSEHSDTWLGALYAYKGVLLIFGVYMAWETRRVKIPALNDSHYIGMNVYNVVLTSAIVVALSSLLADRRVSLSLSLSHTLSVSLYLSSFLPSFPLSKKEFSLIVAPPAGRPCVTPSSVCILQLIGQRLLFTDKGMHSGKALGRKVCGTLVGEVYAIIRHNGNPVIASTGITVEANTRRFMVDDKQEVYYRAQVQNRVYKRQLVQLDQEIARLEQLLSIPVPPVGPLSEDLLALLPFGDIEKKEEPVEPKAEALAFISTSVTDKTDARKFLRKFSMTALLDKTNKKRSNQTSRISTASEQRPYSRSLPSEKPAIVEEENQDVITNEEYRENSPPTSSTKAADNNEDDGYV</sequence>
<keyword evidence="7" id="KW-0325">Glycoprotein</keyword>
<evidence type="ECO:0000256" key="7">
    <source>
        <dbReference type="ARBA" id="ARBA00023180"/>
    </source>
</evidence>
<evidence type="ECO:0000256" key="6">
    <source>
        <dbReference type="ARBA" id="ARBA00023170"/>
    </source>
</evidence>
<dbReference type="PROSITE" id="PS50259">
    <property type="entry name" value="G_PROTEIN_RECEP_F3_4"/>
    <property type="match status" value="1"/>
</dbReference>
<comment type="subcellular location">
    <subcellularLocation>
        <location evidence="1">Membrane</location>
        <topology evidence="1">Multi-pass membrane protein</topology>
    </subcellularLocation>
</comment>
<keyword evidence="4" id="KW-0297">G-protein coupled receptor</keyword>
<protein>
    <submittedName>
        <fullName evidence="12">DgyrCDS5098</fullName>
    </submittedName>
</protein>
<feature type="transmembrane region" description="Helical" evidence="10">
    <location>
        <begin position="91"/>
        <end position="112"/>
    </location>
</feature>
<dbReference type="InterPro" id="IPR002455">
    <property type="entry name" value="GPCR3_GABA-B"/>
</dbReference>
<evidence type="ECO:0000256" key="4">
    <source>
        <dbReference type="ARBA" id="ARBA00023040"/>
    </source>
</evidence>
<feature type="compositionally biased region" description="Polar residues" evidence="9">
    <location>
        <begin position="350"/>
        <end position="359"/>
    </location>
</feature>
<dbReference type="GO" id="GO:0007214">
    <property type="term" value="P:gamma-aminobutyric acid signaling pathway"/>
    <property type="evidence" value="ECO:0007669"/>
    <property type="project" value="TreeGrafter"/>
</dbReference>
<comment type="caution">
    <text evidence="12">The sequence shown here is derived from an EMBL/GenBank/DDBJ whole genome shotgun (WGS) entry which is preliminary data.</text>
</comment>
<evidence type="ECO:0000256" key="8">
    <source>
        <dbReference type="ARBA" id="ARBA00023224"/>
    </source>
</evidence>
<keyword evidence="8" id="KW-0807">Transducer</keyword>
<dbReference type="PANTHER" id="PTHR10519">
    <property type="entry name" value="GABA-B RECEPTOR"/>
    <property type="match status" value="1"/>
</dbReference>
<keyword evidence="3 10" id="KW-1133">Transmembrane helix</keyword>